<dbReference type="InterPro" id="IPR011529">
    <property type="entry name" value="Glu_5kinase"/>
</dbReference>
<dbReference type="NCBIfam" id="TIGR01027">
    <property type="entry name" value="proB"/>
    <property type="match status" value="1"/>
</dbReference>
<name>A0A3B0YHC7_9ZZZZ</name>
<dbReference type="PANTHER" id="PTHR43654">
    <property type="entry name" value="GLUTAMATE 5-KINASE"/>
    <property type="match status" value="1"/>
</dbReference>
<dbReference type="CDD" id="cd04242">
    <property type="entry name" value="AAK_G5K_ProB"/>
    <property type="match status" value="1"/>
</dbReference>
<dbReference type="FunFam" id="3.40.1160.10:FF:000018">
    <property type="entry name" value="Glutamate 5-kinase"/>
    <property type="match status" value="1"/>
</dbReference>
<dbReference type="InterPro" id="IPR002478">
    <property type="entry name" value="PUA"/>
</dbReference>
<evidence type="ECO:0000259" key="8">
    <source>
        <dbReference type="SMART" id="SM00359"/>
    </source>
</evidence>
<dbReference type="HAMAP" id="MF_00456">
    <property type="entry name" value="ProB"/>
    <property type="match status" value="1"/>
</dbReference>
<dbReference type="PIRSF" id="PIRSF000729">
    <property type="entry name" value="GK"/>
    <property type="match status" value="1"/>
</dbReference>
<dbReference type="InterPro" id="IPR041739">
    <property type="entry name" value="G5K_ProB"/>
</dbReference>
<dbReference type="InterPro" id="IPR036974">
    <property type="entry name" value="PUA_sf"/>
</dbReference>
<dbReference type="InterPro" id="IPR036393">
    <property type="entry name" value="AceGlu_kinase-like_sf"/>
</dbReference>
<keyword evidence="7" id="KW-0067">ATP-binding</keyword>
<dbReference type="AlphaFoldDB" id="A0A3B0YHC7"/>
<dbReference type="GO" id="GO:0005829">
    <property type="term" value="C:cytosol"/>
    <property type="evidence" value="ECO:0007669"/>
    <property type="project" value="TreeGrafter"/>
</dbReference>
<sequence length="377" mass="40119">MSDVRRQSIGKTRRWVVKIGSALLTNNGAGLDREAIAGWVAQMNNLRELGHELVLVSSGAVAEGMNRLGWKRRPRQLVSQQAAAAIGQMGLVQTWESHFQTHGLHTAQVLLTHDDLVNRTRYLNARSTLRKLLELGVVPVVNENDTVACDELRFGDNDTLAALVANLVEADLLVILTDKAGVYDSDPVKDSAARLIAEAEAGDEALKVAAGSSSSSGLGSGGMATKVAAAELAARSGAATWIASGREARILEQMSAGAELGTLVYPFRDRLASRKQWLAGQLQSTGSLTLDAGAVEVLRESGSSLLAVGVSAIEGSFQRGDVVSCLDPDGQPVARGLVNYTADEARCIMGQASDKIEQLLGYVDEPELIHRDNLVML</sequence>
<evidence type="ECO:0000256" key="2">
    <source>
        <dbReference type="ARBA" id="ARBA00022605"/>
    </source>
</evidence>
<evidence type="ECO:0000256" key="4">
    <source>
        <dbReference type="ARBA" id="ARBA00022679"/>
    </source>
</evidence>
<dbReference type="CDD" id="cd21157">
    <property type="entry name" value="PUA_G5K"/>
    <property type="match status" value="1"/>
</dbReference>
<evidence type="ECO:0000256" key="7">
    <source>
        <dbReference type="ARBA" id="ARBA00022840"/>
    </source>
</evidence>
<evidence type="ECO:0000256" key="5">
    <source>
        <dbReference type="ARBA" id="ARBA00022741"/>
    </source>
</evidence>
<dbReference type="PANTHER" id="PTHR43654:SF1">
    <property type="entry name" value="ISOPENTENYL PHOSPHATE KINASE"/>
    <property type="match status" value="1"/>
</dbReference>
<keyword evidence="1" id="KW-0963">Cytoplasm</keyword>
<dbReference type="Pfam" id="PF01472">
    <property type="entry name" value="PUA"/>
    <property type="match status" value="1"/>
</dbReference>
<dbReference type="Gene3D" id="2.30.130.10">
    <property type="entry name" value="PUA domain"/>
    <property type="match status" value="1"/>
</dbReference>
<organism evidence="9">
    <name type="scientific">hydrothermal vent metagenome</name>
    <dbReference type="NCBI Taxonomy" id="652676"/>
    <lineage>
        <taxon>unclassified sequences</taxon>
        <taxon>metagenomes</taxon>
        <taxon>ecological metagenomes</taxon>
    </lineage>
</organism>
<reference evidence="9" key="1">
    <citation type="submission" date="2018-06" db="EMBL/GenBank/DDBJ databases">
        <authorList>
            <person name="Zhirakovskaya E."/>
        </authorList>
    </citation>
    <scope>NUCLEOTIDE SEQUENCE</scope>
</reference>
<proteinExistence type="inferred from homology"/>
<dbReference type="FunFam" id="2.30.130.10:FF:000007">
    <property type="entry name" value="Glutamate 5-kinase"/>
    <property type="match status" value="1"/>
</dbReference>
<evidence type="ECO:0000256" key="1">
    <source>
        <dbReference type="ARBA" id="ARBA00022490"/>
    </source>
</evidence>
<feature type="domain" description="PUA" evidence="8">
    <location>
        <begin position="286"/>
        <end position="369"/>
    </location>
</feature>
<keyword evidence="6 9" id="KW-0418">Kinase</keyword>
<keyword evidence="5" id="KW-0547">Nucleotide-binding</keyword>
<dbReference type="InterPro" id="IPR015947">
    <property type="entry name" value="PUA-like_sf"/>
</dbReference>
<accession>A0A3B0YHC7</accession>
<evidence type="ECO:0000256" key="6">
    <source>
        <dbReference type="ARBA" id="ARBA00022777"/>
    </source>
</evidence>
<keyword evidence="3" id="KW-0641">Proline biosynthesis</keyword>
<dbReference type="InterPro" id="IPR019797">
    <property type="entry name" value="Glutamate_5-kinase_CS"/>
</dbReference>
<dbReference type="PROSITE" id="PS00902">
    <property type="entry name" value="GLUTAMATE_5_KINASE"/>
    <property type="match status" value="1"/>
</dbReference>
<dbReference type="PROSITE" id="PS50890">
    <property type="entry name" value="PUA"/>
    <property type="match status" value="1"/>
</dbReference>
<dbReference type="Gene3D" id="3.40.1160.10">
    <property type="entry name" value="Acetylglutamate kinase-like"/>
    <property type="match status" value="2"/>
</dbReference>
<dbReference type="GO" id="GO:0003723">
    <property type="term" value="F:RNA binding"/>
    <property type="evidence" value="ECO:0007669"/>
    <property type="project" value="InterPro"/>
</dbReference>
<dbReference type="SUPFAM" id="SSF53633">
    <property type="entry name" value="Carbamate kinase-like"/>
    <property type="match status" value="1"/>
</dbReference>
<dbReference type="GO" id="GO:0005524">
    <property type="term" value="F:ATP binding"/>
    <property type="evidence" value="ECO:0007669"/>
    <property type="project" value="UniProtKB-KW"/>
</dbReference>
<dbReference type="EMBL" id="UOFN01000046">
    <property type="protein sequence ID" value="VAW75077.1"/>
    <property type="molecule type" value="Genomic_DNA"/>
</dbReference>
<dbReference type="GO" id="GO:0004349">
    <property type="term" value="F:glutamate 5-kinase activity"/>
    <property type="evidence" value="ECO:0007669"/>
    <property type="project" value="UniProtKB-EC"/>
</dbReference>
<evidence type="ECO:0000256" key="3">
    <source>
        <dbReference type="ARBA" id="ARBA00022650"/>
    </source>
</evidence>
<protein>
    <submittedName>
        <fullName evidence="9">Glutamate 5-kinase / RNA-binding C-terminal domain PUA</fullName>
        <ecNumber evidence="9">2.7.2.11</ecNumber>
    </submittedName>
</protein>
<keyword evidence="2" id="KW-0028">Amino-acid biosynthesis</keyword>
<keyword evidence="4 9" id="KW-0808">Transferase</keyword>
<dbReference type="InterPro" id="IPR001048">
    <property type="entry name" value="Asp/Glu/Uridylate_kinase"/>
</dbReference>
<dbReference type="InterPro" id="IPR001057">
    <property type="entry name" value="Glu/AcGlu_kinase"/>
</dbReference>
<dbReference type="SMART" id="SM00359">
    <property type="entry name" value="PUA"/>
    <property type="match status" value="1"/>
</dbReference>
<dbReference type="InterPro" id="IPR005715">
    <property type="entry name" value="Glu_5kinase/COase_Synthase"/>
</dbReference>
<evidence type="ECO:0000313" key="9">
    <source>
        <dbReference type="EMBL" id="VAW75077.1"/>
    </source>
</evidence>
<dbReference type="PRINTS" id="PR00474">
    <property type="entry name" value="GLU5KINASE"/>
</dbReference>
<dbReference type="GO" id="GO:0008652">
    <property type="term" value="P:amino acid biosynthetic process"/>
    <property type="evidence" value="ECO:0007669"/>
    <property type="project" value="UniProtKB-KW"/>
</dbReference>
<dbReference type="EC" id="2.7.2.11" evidence="9"/>
<dbReference type="Pfam" id="PF00696">
    <property type="entry name" value="AA_kinase"/>
    <property type="match status" value="1"/>
</dbReference>
<dbReference type="SUPFAM" id="SSF88697">
    <property type="entry name" value="PUA domain-like"/>
    <property type="match status" value="1"/>
</dbReference>
<gene>
    <name evidence="9" type="ORF">MNBD_GAMMA15-1909</name>
</gene>